<comment type="caution">
    <text evidence="1">The sequence shown here is derived from an EMBL/GenBank/DDBJ whole genome shotgun (WGS) entry which is preliminary data.</text>
</comment>
<keyword evidence="2" id="KW-1185">Reference proteome</keyword>
<protein>
    <submittedName>
        <fullName evidence="1">Uncharacterized protein</fullName>
    </submittedName>
</protein>
<proteinExistence type="predicted"/>
<name>A0ACD3RG36_LARCR</name>
<accession>A0ACD3RG36</accession>
<organism evidence="1 2">
    <name type="scientific">Larimichthys crocea</name>
    <name type="common">Large yellow croaker</name>
    <name type="synonym">Pseudosciaena crocea</name>
    <dbReference type="NCBI Taxonomy" id="215358"/>
    <lineage>
        <taxon>Eukaryota</taxon>
        <taxon>Metazoa</taxon>
        <taxon>Chordata</taxon>
        <taxon>Craniata</taxon>
        <taxon>Vertebrata</taxon>
        <taxon>Euteleostomi</taxon>
        <taxon>Actinopterygii</taxon>
        <taxon>Neopterygii</taxon>
        <taxon>Teleostei</taxon>
        <taxon>Neoteleostei</taxon>
        <taxon>Acanthomorphata</taxon>
        <taxon>Eupercaria</taxon>
        <taxon>Sciaenidae</taxon>
        <taxon>Larimichthys</taxon>
    </lineage>
</organism>
<dbReference type="EMBL" id="CM011679">
    <property type="protein sequence ID" value="TMS18302.1"/>
    <property type="molecule type" value="Genomic_DNA"/>
</dbReference>
<sequence>MTLSHHRPPGQKDTAKKKLNKSDTRLSLKTKSHTHTHTADGWLCLQSQHKRLCVIISSSSARRTARNTKTPTRAVMIESVSATGAESFFNQYCTVIYILQSVTTHAHTKFCSKTRTMRCEEEKDECDVCV</sequence>
<evidence type="ECO:0000313" key="1">
    <source>
        <dbReference type="EMBL" id="TMS18302.1"/>
    </source>
</evidence>
<reference evidence="1" key="1">
    <citation type="submission" date="2018-11" db="EMBL/GenBank/DDBJ databases">
        <title>The sequence and de novo assembly of Larimichthys crocea genome using PacBio and Hi-C technologies.</title>
        <authorList>
            <person name="Xu P."/>
            <person name="Chen B."/>
            <person name="Zhou Z."/>
            <person name="Ke Q."/>
            <person name="Wu Y."/>
            <person name="Bai H."/>
            <person name="Pu F."/>
        </authorList>
    </citation>
    <scope>NUCLEOTIDE SEQUENCE</scope>
    <source>
        <tissue evidence="1">Muscle</tissue>
    </source>
</reference>
<dbReference type="Proteomes" id="UP000793456">
    <property type="component" value="Chromosome VI"/>
</dbReference>
<gene>
    <name evidence="1" type="ORF">E3U43_010628</name>
</gene>
<evidence type="ECO:0000313" key="2">
    <source>
        <dbReference type="Proteomes" id="UP000793456"/>
    </source>
</evidence>